<dbReference type="Gene3D" id="3.40.50.2300">
    <property type="match status" value="2"/>
</dbReference>
<proteinExistence type="predicted"/>
<dbReference type="CDD" id="cd07377">
    <property type="entry name" value="WHTH_GntR"/>
    <property type="match status" value="1"/>
</dbReference>
<accession>A0A5B9W964</accession>
<evidence type="ECO:0000256" key="2">
    <source>
        <dbReference type="ARBA" id="ARBA00023125"/>
    </source>
</evidence>
<protein>
    <submittedName>
        <fullName evidence="5">HTH-type transcriptional regulator DegA</fullName>
    </submittedName>
</protein>
<dbReference type="PANTHER" id="PTHR30146:SF109">
    <property type="entry name" value="HTH-TYPE TRANSCRIPTIONAL REGULATOR GALS"/>
    <property type="match status" value="1"/>
</dbReference>
<dbReference type="SMART" id="SM00345">
    <property type="entry name" value="HTH_GNTR"/>
    <property type="match status" value="1"/>
</dbReference>
<evidence type="ECO:0000259" key="4">
    <source>
        <dbReference type="PROSITE" id="PS50949"/>
    </source>
</evidence>
<keyword evidence="1" id="KW-0805">Transcription regulation</keyword>
<keyword evidence="2" id="KW-0238">DNA-binding</keyword>
<dbReference type="EMBL" id="CP042997">
    <property type="protein sequence ID" value="QEH37158.1"/>
    <property type="molecule type" value="Genomic_DNA"/>
</dbReference>
<dbReference type="SUPFAM" id="SSF46785">
    <property type="entry name" value="Winged helix' DNA-binding domain"/>
    <property type="match status" value="1"/>
</dbReference>
<keyword evidence="3" id="KW-0804">Transcription</keyword>
<dbReference type="SUPFAM" id="SSF53822">
    <property type="entry name" value="Periplasmic binding protein-like I"/>
    <property type="match status" value="1"/>
</dbReference>
<dbReference type="InterPro" id="IPR046335">
    <property type="entry name" value="LacI/GalR-like_sensor"/>
</dbReference>
<dbReference type="GO" id="GO:0000976">
    <property type="term" value="F:transcription cis-regulatory region binding"/>
    <property type="evidence" value="ECO:0007669"/>
    <property type="project" value="TreeGrafter"/>
</dbReference>
<evidence type="ECO:0000313" key="6">
    <source>
        <dbReference type="Proteomes" id="UP000324233"/>
    </source>
</evidence>
<dbReference type="Gene3D" id="1.10.10.10">
    <property type="entry name" value="Winged helix-like DNA-binding domain superfamily/Winged helix DNA-binding domain"/>
    <property type="match status" value="1"/>
</dbReference>
<dbReference type="CDD" id="cd06267">
    <property type="entry name" value="PBP1_LacI_sugar_binding-like"/>
    <property type="match status" value="1"/>
</dbReference>
<dbReference type="InterPro" id="IPR028082">
    <property type="entry name" value="Peripla_BP_I"/>
</dbReference>
<keyword evidence="6" id="KW-1185">Reference proteome</keyword>
<dbReference type="Proteomes" id="UP000324233">
    <property type="component" value="Chromosome"/>
</dbReference>
<evidence type="ECO:0000256" key="3">
    <source>
        <dbReference type="ARBA" id="ARBA00023163"/>
    </source>
</evidence>
<dbReference type="OrthoDB" id="269117at2"/>
<name>A0A5B9W964_9BACT</name>
<gene>
    <name evidence="5" type="primary">degA</name>
    <name evidence="5" type="ORF">OJF2_57450</name>
</gene>
<dbReference type="RefSeq" id="WP_148596758.1">
    <property type="nucleotide sequence ID" value="NZ_CP042997.1"/>
</dbReference>
<dbReference type="InterPro" id="IPR036390">
    <property type="entry name" value="WH_DNA-bd_sf"/>
</dbReference>
<reference evidence="5 6" key="1">
    <citation type="submission" date="2019-08" db="EMBL/GenBank/DDBJ databases">
        <title>Deep-cultivation of Planctomycetes and their phenomic and genomic characterization uncovers novel biology.</title>
        <authorList>
            <person name="Wiegand S."/>
            <person name="Jogler M."/>
            <person name="Boedeker C."/>
            <person name="Pinto D."/>
            <person name="Vollmers J."/>
            <person name="Rivas-Marin E."/>
            <person name="Kohn T."/>
            <person name="Peeters S.H."/>
            <person name="Heuer A."/>
            <person name="Rast P."/>
            <person name="Oberbeckmann S."/>
            <person name="Bunk B."/>
            <person name="Jeske O."/>
            <person name="Meyerdierks A."/>
            <person name="Storesund J.E."/>
            <person name="Kallscheuer N."/>
            <person name="Luecker S."/>
            <person name="Lage O.M."/>
            <person name="Pohl T."/>
            <person name="Merkel B.J."/>
            <person name="Hornburger P."/>
            <person name="Mueller R.-W."/>
            <person name="Bruemmer F."/>
            <person name="Labrenz M."/>
            <person name="Spormann A.M."/>
            <person name="Op den Camp H."/>
            <person name="Overmann J."/>
            <person name="Amann R."/>
            <person name="Jetten M.S.M."/>
            <person name="Mascher T."/>
            <person name="Medema M.H."/>
            <person name="Devos D.P."/>
            <person name="Kaster A.-K."/>
            <person name="Ovreas L."/>
            <person name="Rohde M."/>
            <person name="Galperin M.Y."/>
            <person name="Jogler C."/>
        </authorList>
    </citation>
    <scope>NUCLEOTIDE SEQUENCE [LARGE SCALE GENOMIC DNA]</scope>
    <source>
        <strain evidence="5 6">OJF2</strain>
    </source>
</reference>
<dbReference type="KEGG" id="agv:OJF2_57450"/>
<organism evidence="5 6">
    <name type="scientific">Aquisphaera giovannonii</name>
    <dbReference type="NCBI Taxonomy" id="406548"/>
    <lineage>
        <taxon>Bacteria</taxon>
        <taxon>Pseudomonadati</taxon>
        <taxon>Planctomycetota</taxon>
        <taxon>Planctomycetia</taxon>
        <taxon>Isosphaerales</taxon>
        <taxon>Isosphaeraceae</taxon>
        <taxon>Aquisphaera</taxon>
    </lineage>
</organism>
<dbReference type="InterPro" id="IPR000524">
    <property type="entry name" value="Tscrpt_reg_HTH_GntR"/>
</dbReference>
<dbReference type="PROSITE" id="PS50949">
    <property type="entry name" value="HTH_GNTR"/>
    <property type="match status" value="1"/>
</dbReference>
<dbReference type="InterPro" id="IPR036388">
    <property type="entry name" value="WH-like_DNA-bd_sf"/>
</dbReference>
<dbReference type="AlphaFoldDB" id="A0A5B9W964"/>
<evidence type="ECO:0000313" key="5">
    <source>
        <dbReference type="EMBL" id="QEH37158.1"/>
    </source>
</evidence>
<sequence>MPPESLPRYVEIARAIEASVSAKPPGDARLPSSREIAREHGVSPVTASRAIQVLRDKGLIRTIDRSGSYATPRAQAAAADCWALVLRNTPGPWWHASHSFALSAFESAAHAEGSRFDPDCFDLDGPAARESHFRRQAREAVASGIRGVFLMPSRASDKEAARDEALLHACLESGLPVVLIERNVRGAGRRLEHDLAAADDFDGGLRCTEHLLEIGRRRIAFMAGSPTSSHEGRLAGYLAALGRAQIALRPLILEQQSDPDPRDACRRLADQVLRQKADAVVCYQDYAALSLIVELLARGVRVPADVAITGFDNLPIGEAFAIGLTTYAFPMEAIASQAIRVMRWRLTSPSGPPVKVLVQGELLVRQSTVPA</sequence>
<dbReference type="GO" id="GO:0003700">
    <property type="term" value="F:DNA-binding transcription factor activity"/>
    <property type="evidence" value="ECO:0007669"/>
    <property type="project" value="InterPro"/>
</dbReference>
<evidence type="ECO:0000256" key="1">
    <source>
        <dbReference type="ARBA" id="ARBA00023015"/>
    </source>
</evidence>
<dbReference type="Pfam" id="PF13377">
    <property type="entry name" value="Peripla_BP_3"/>
    <property type="match status" value="1"/>
</dbReference>
<feature type="domain" description="HTH gntR-type" evidence="4">
    <location>
        <begin position="6"/>
        <end position="73"/>
    </location>
</feature>
<dbReference type="PANTHER" id="PTHR30146">
    <property type="entry name" value="LACI-RELATED TRANSCRIPTIONAL REPRESSOR"/>
    <property type="match status" value="1"/>
</dbReference>